<dbReference type="SUPFAM" id="SSF53927">
    <property type="entry name" value="Cytidine deaminase-like"/>
    <property type="match status" value="1"/>
</dbReference>
<name>A0ABW2UM51_9RHOB</name>
<reference evidence="5" key="1">
    <citation type="journal article" date="2019" name="Int. J. Syst. Evol. Microbiol.">
        <title>The Global Catalogue of Microorganisms (GCM) 10K type strain sequencing project: providing services to taxonomists for standard genome sequencing and annotation.</title>
        <authorList>
            <consortium name="The Broad Institute Genomics Platform"/>
            <consortium name="The Broad Institute Genome Sequencing Center for Infectious Disease"/>
            <person name="Wu L."/>
            <person name="Ma J."/>
        </authorList>
    </citation>
    <scope>NUCLEOTIDE SEQUENCE [LARGE SCALE GENOMIC DNA]</scope>
    <source>
        <strain evidence="5">CGMCC 1.12750</strain>
    </source>
</reference>
<dbReference type="PIRSF" id="PIRSF015626">
    <property type="entry name" value="FdhD"/>
    <property type="match status" value="1"/>
</dbReference>
<evidence type="ECO:0000256" key="3">
    <source>
        <dbReference type="HAMAP-Rule" id="MF_00187"/>
    </source>
</evidence>
<dbReference type="RefSeq" id="WP_377402285.1">
    <property type="nucleotide sequence ID" value="NZ_JBHTFQ010000004.1"/>
</dbReference>
<dbReference type="Pfam" id="PF02634">
    <property type="entry name" value="FdhD-NarQ"/>
    <property type="match status" value="1"/>
</dbReference>
<keyword evidence="5" id="KW-1185">Reference proteome</keyword>
<feature type="active site" description="Cysteine persulfide intermediate" evidence="3">
    <location>
        <position position="130"/>
    </location>
</feature>
<evidence type="ECO:0000313" key="5">
    <source>
        <dbReference type="Proteomes" id="UP001596516"/>
    </source>
</evidence>
<dbReference type="InterPro" id="IPR016193">
    <property type="entry name" value="Cytidine_deaminase-like"/>
</dbReference>
<proteinExistence type="inferred from homology"/>
<dbReference type="PANTHER" id="PTHR30592">
    <property type="entry name" value="FORMATE DEHYDROGENASE"/>
    <property type="match status" value="1"/>
</dbReference>
<dbReference type="Gene3D" id="3.10.20.10">
    <property type="match status" value="1"/>
</dbReference>
<accession>A0ABW2UM51</accession>
<dbReference type="PANTHER" id="PTHR30592:SF1">
    <property type="entry name" value="SULFUR CARRIER PROTEIN FDHD"/>
    <property type="match status" value="1"/>
</dbReference>
<protein>
    <recommendedName>
        <fullName evidence="3">Sulfur carrier protein FdhD</fullName>
    </recommendedName>
</protein>
<keyword evidence="2 3" id="KW-0501">Molybdenum cofactor biosynthesis</keyword>
<comment type="similarity">
    <text evidence="3">Belongs to the FdhD family.</text>
</comment>
<dbReference type="EMBL" id="JBHTFQ010000004">
    <property type="protein sequence ID" value="MFC7704287.1"/>
    <property type="molecule type" value="Genomic_DNA"/>
</dbReference>
<evidence type="ECO:0000313" key="4">
    <source>
        <dbReference type="EMBL" id="MFC7704287.1"/>
    </source>
</evidence>
<gene>
    <name evidence="3 4" type="primary">fdhD</name>
    <name evidence="4" type="ORF">ACFQXB_08785</name>
</gene>
<comment type="subcellular location">
    <subcellularLocation>
        <location evidence="3">Cytoplasm</location>
    </subcellularLocation>
</comment>
<keyword evidence="1 3" id="KW-0963">Cytoplasm</keyword>
<dbReference type="Gene3D" id="3.40.140.10">
    <property type="entry name" value="Cytidine Deaminase, domain 2"/>
    <property type="match status" value="1"/>
</dbReference>
<dbReference type="InterPro" id="IPR003786">
    <property type="entry name" value="FdhD"/>
</dbReference>
<dbReference type="Proteomes" id="UP001596516">
    <property type="component" value="Unassembled WGS sequence"/>
</dbReference>
<evidence type="ECO:0000256" key="2">
    <source>
        <dbReference type="ARBA" id="ARBA00023150"/>
    </source>
</evidence>
<dbReference type="NCBIfam" id="TIGR00129">
    <property type="entry name" value="fdhD_narQ"/>
    <property type="match status" value="1"/>
</dbReference>
<evidence type="ECO:0000256" key="1">
    <source>
        <dbReference type="ARBA" id="ARBA00022490"/>
    </source>
</evidence>
<dbReference type="HAMAP" id="MF_00187">
    <property type="entry name" value="FdhD"/>
    <property type="match status" value="1"/>
</dbReference>
<comment type="caution">
    <text evidence="3">Lacks conserved residue(s) required for the propagation of feature annotation.</text>
</comment>
<comment type="caution">
    <text evidence="4">The sequence shown here is derived from an EMBL/GenBank/DDBJ whole genome shotgun (WGS) entry which is preliminary data.</text>
</comment>
<organism evidence="4 5">
    <name type="scientific">Plastorhodobacter daqingensis</name>
    <dbReference type="NCBI Taxonomy" id="1387281"/>
    <lineage>
        <taxon>Bacteria</taxon>
        <taxon>Pseudomonadati</taxon>
        <taxon>Pseudomonadota</taxon>
        <taxon>Alphaproteobacteria</taxon>
        <taxon>Rhodobacterales</taxon>
        <taxon>Paracoccaceae</taxon>
        <taxon>Plastorhodobacter</taxon>
    </lineage>
</organism>
<sequence length="293" mass="31274">MNAAVTTVAPAQDLSPMQDARRGFPAHEQVMPLRWRSQPSRACRDVPAETAVAIVANGTSHAVMMATPDDLEDFAVGFALTEGLITRLDQVEEIEVVAHPRGLEARLWLQEGRARALASRRRQMAGPTGCGMCGLESLDEALREVPRVEAECELRPADVVRAMAALGGQQHLHARTRAVHAAAFWTPRGGILALREDVGRHNALDKLVGALARQGVQDRYGLLLLTSRVSLEMVQKAAIGGFPMLAAVSAPTASALEAGASAGMTVIGVTRDDGFEIFTHPRRITGATVPISA</sequence>
<comment type="function">
    <text evidence="3">Required for formate dehydrogenase (FDH) activity. Acts as a sulfur carrier protein that transfers sulfur from IscS to the molybdenum cofactor prior to its insertion into FDH.</text>
</comment>